<keyword evidence="2" id="KW-1003">Cell membrane</keyword>
<evidence type="ECO:0000313" key="10">
    <source>
        <dbReference type="Proteomes" id="UP001500751"/>
    </source>
</evidence>
<evidence type="ECO:0000256" key="5">
    <source>
        <dbReference type="ARBA" id="ARBA00022989"/>
    </source>
</evidence>
<protein>
    <submittedName>
        <fullName evidence="9">Glycosyltransferase 87 family protein</fullName>
    </submittedName>
</protein>
<feature type="transmembrane region" description="Helical" evidence="8">
    <location>
        <begin position="24"/>
        <end position="41"/>
    </location>
</feature>
<accession>A0ABN2VAC6</accession>
<evidence type="ECO:0000256" key="7">
    <source>
        <dbReference type="ARBA" id="ARBA00024033"/>
    </source>
</evidence>
<dbReference type="EMBL" id="BAAAQN010000066">
    <property type="protein sequence ID" value="GAA2057057.1"/>
    <property type="molecule type" value="Genomic_DNA"/>
</dbReference>
<comment type="subcellular location">
    <subcellularLocation>
        <location evidence="1">Cell membrane</location>
        <topology evidence="1">Multi-pass membrane protein</topology>
    </subcellularLocation>
</comment>
<feature type="transmembrane region" description="Helical" evidence="8">
    <location>
        <begin position="276"/>
        <end position="291"/>
    </location>
</feature>
<dbReference type="Pfam" id="PF09594">
    <property type="entry name" value="GT87"/>
    <property type="match status" value="1"/>
</dbReference>
<feature type="transmembrane region" description="Helical" evidence="8">
    <location>
        <begin position="349"/>
        <end position="367"/>
    </location>
</feature>
<evidence type="ECO:0000256" key="2">
    <source>
        <dbReference type="ARBA" id="ARBA00022475"/>
    </source>
</evidence>
<feature type="transmembrane region" description="Helical" evidence="8">
    <location>
        <begin position="323"/>
        <end position="342"/>
    </location>
</feature>
<feature type="transmembrane region" description="Helical" evidence="8">
    <location>
        <begin position="298"/>
        <end position="317"/>
    </location>
</feature>
<feature type="transmembrane region" description="Helical" evidence="8">
    <location>
        <begin position="379"/>
        <end position="401"/>
    </location>
</feature>
<feature type="transmembrane region" description="Helical" evidence="8">
    <location>
        <begin position="91"/>
        <end position="124"/>
    </location>
</feature>
<feature type="transmembrane region" description="Helical" evidence="8">
    <location>
        <begin position="136"/>
        <end position="159"/>
    </location>
</feature>
<name>A0ABN2VAC6_9ACTN</name>
<evidence type="ECO:0000313" key="9">
    <source>
        <dbReference type="EMBL" id="GAA2057057.1"/>
    </source>
</evidence>
<evidence type="ECO:0000256" key="1">
    <source>
        <dbReference type="ARBA" id="ARBA00004651"/>
    </source>
</evidence>
<dbReference type="Proteomes" id="UP001500751">
    <property type="component" value="Unassembled WGS sequence"/>
</dbReference>
<gene>
    <name evidence="9" type="ORF">GCM10009839_77960</name>
</gene>
<evidence type="ECO:0000256" key="6">
    <source>
        <dbReference type="ARBA" id="ARBA00023136"/>
    </source>
</evidence>
<evidence type="ECO:0000256" key="4">
    <source>
        <dbReference type="ARBA" id="ARBA00022692"/>
    </source>
</evidence>
<keyword evidence="4 8" id="KW-0812">Transmembrane</keyword>
<evidence type="ECO:0000256" key="3">
    <source>
        <dbReference type="ARBA" id="ARBA00022679"/>
    </source>
</evidence>
<feature type="transmembrane region" description="Helical" evidence="8">
    <location>
        <begin position="186"/>
        <end position="207"/>
    </location>
</feature>
<feature type="transmembrane region" description="Helical" evidence="8">
    <location>
        <begin position="214"/>
        <end position="232"/>
    </location>
</feature>
<evidence type="ECO:0000256" key="8">
    <source>
        <dbReference type="SAM" id="Phobius"/>
    </source>
</evidence>
<comment type="caution">
    <text evidence="9">The sequence shown here is derived from an EMBL/GenBank/DDBJ whole genome shotgun (WGS) entry which is preliminary data.</text>
</comment>
<keyword evidence="3" id="KW-0808">Transferase</keyword>
<keyword evidence="6 8" id="KW-0472">Membrane</keyword>
<keyword evidence="5 8" id="KW-1133">Transmembrane helix</keyword>
<dbReference type="InterPro" id="IPR018584">
    <property type="entry name" value="GT87"/>
</dbReference>
<reference evidence="9 10" key="1">
    <citation type="journal article" date="2019" name="Int. J. Syst. Evol. Microbiol.">
        <title>The Global Catalogue of Microorganisms (GCM) 10K type strain sequencing project: providing services to taxonomists for standard genome sequencing and annotation.</title>
        <authorList>
            <consortium name="The Broad Institute Genomics Platform"/>
            <consortium name="The Broad Institute Genome Sequencing Center for Infectious Disease"/>
            <person name="Wu L."/>
            <person name="Ma J."/>
        </authorList>
    </citation>
    <scope>NUCLEOTIDE SEQUENCE [LARGE SCALE GENOMIC DNA]</scope>
    <source>
        <strain evidence="9 10">JCM 16014</strain>
    </source>
</reference>
<comment type="similarity">
    <text evidence="7">Belongs to the glycosyltransferase 87 family.</text>
</comment>
<keyword evidence="10" id="KW-1185">Reference proteome</keyword>
<proteinExistence type="inferred from homology"/>
<organism evidence="9 10">
    <name type="scientific">Catenulispora yoronensis</name>
    <dbReference type="NCBI Taxonomy" id="450799"/>
    <lineage>
        <taxon>Bacteria</taxon>
        <taxon>Bacillati</taxon>
        <taxon>Actinomycetota</taxon>
        <taxon>Actinomycetes</taxon>
        <taxon>Catenulisporales</taxon>
        <taxon>Catenulisporaceae</taxon>
        <taxon>Catenulispora</taxon>
    </lineage>
</organism>
<sequence>MVAGSAWVDRYAGAVRPWSRRRSVAWWLVVAAGVFGVGLIAGKGGNPLIDLKVYRAGGLSWIRGLPLYATQFPKPLAGPDLPFTYPPFAAVVFSVFGVVGYHVAAALLVVIGLGALTWVIVLVWRERREAWGLPALTARGVVMMTLAVVVVEPVCSTFLHGQINLLLMGLVAADTLGPRTRVPRGALTGIAAAIKLTPAVFLIYFIARRQWRETGTAAAAFVGATLLSFLVARQDSETYWTTTVFDPARIGDLGYAANQSLRGAIHRLGMGAKPEVHVWMLASAIVVLLAYRAARRCVLANNLTCAVVVVAACQLLISPVSWSHHWVWVAPALPALVVRVVRTGSRIRIGGAAALIAVFLMGPLLLLPVDHGREMQWDWWQNVIGDLYMFVTVSFVAWVALARRGKASEVPHPHLVQPQLASA</sequence>
<dbReference type="RefSeq" id="WP_344670753.1">
    <property type="nucleotide sequence ID" value="NZ_BAAAQN010000066.1"/>
</dbReference>